<evidence type="ECO:0000256" key="5">
    <source>
        <dbReference type="ARBA" id="ARBA00022679"/>
    </source>
</evidence>
<evidence type="ECO:0000256" key="1">
    <source>
        <dbReference type="ARBA" id="ARBA00001933"/>
    </source>
</evidence>
<dbReference type="InterPro" id="IPR015424">
    <property type="entry name" value="PyrdxlP-dep_Trfase"/>
</dbReference>
<keyword evidence="5 8" id="KW-0808">Transferase</keyword>
<dbReference type="GO" id="GO:0005829">
    <property type="term" value="C:cytosol"/>
    <property type="evidence" value="ECO:0007669"/>
    <property type="project" value="TreeGrafter"/>
</dbReference>
<dbReference type="SUPFAM" id="SSF53383">
    <property type="entry name" value="PLP-dependent transferases"/>
    <property type="match status" value="1"/>
</dbReference>
<evidence type="ECO:0000259" key="7">
    <source>
        <dbReference type="Pfam" id="PF00155"/>
    </source>
</evidence>
<dbReference type="PANTHER" id="PTHR11879:SF22">
    <property type="entry name" value="ASPARTATE AMINOTRANSFERASE, MITOCHONDRIAL"/>
    <property type="match status" value="1"/>
</dbReference>
<dbReference type="GO" id="GO:0033585">
    <property type="term" value="P:L-phenylalanine biosynthetic process from chorismate via phenylpyruvate"/>
    <property type="evidence" value="ECO:0007669"/>
    <property type="project" value="TreeGrafter"/>
</dbReference>
<dbReference type="Proteomes" id="UP000315889">
    <property type="component" value="Unassembled WGS sequence"/>
</dbReference>
<name>A0A520MFJ5_9GAMM</name>
<dbReference type="InterPro" id="IPR004839">
    <property type="entry name" value="Aminotransferase_I/II_large"/>
</dbReference>
<evidence type="ECO:0000313" key="9">
    <source>
        <dbReference type="Proteomes" id="UP000315889"/>
    </source>
</evidence>
<keyword evidence="6" id="KW-0663">Pyridoxal phosphate</keyword>
<evidence type="ECO:0000256" key="6">
    <source>
        <dbReference type="ARBA" id="ARBA00022898"/>
    </source>
</evidence>
<dbReference type="GO" id="GO:0004838">
    <property type="term" value="F:L-tyrosine-2-oxoglutarate transaminase activity"/>
    <property type="evidence" value="ECO:0007669"/>
    <property type="project" value="TreeGrafter"/>
</dbReference>
<comment type="cofactor">
    <cofactor evidence="1">
        <name>pyridoxal 5'-phosphate</name>
        <dbReference type="ChEBI" id="CHEBI:597326"/>
    </cofactor>
</comment>
<comment type="subunit">
    <text evidence="3">Homodimer.</text>
</comment>
<dbReference type="NCBIfam" id="NF006719">
    <property type="entry name" value="PRK09257.1"/>
    <property type="match status" value="1"/>
</dbReference>
<dbReference type="Gene3D" id="3.90.1150.10">
    <property type="entry name" value="Aspartate Aminotransferase, domain 1"/>
    <property type="match status" value="1"/>
</dbReference>
<protein>
    <submittedName>
        <fullName evidence="8">Aspartate/tyrosine/aromatic aminotransferase</fullName>
    </submittedName>
</protein>
<dbReference type="GO" id="GO:0030170">
    <property type="term" value="F:pyridoxal phosphate binding"/>
    <property type="evidence" value="ECO:0007669"/>
    <property type="project" value="InterPro"/>
</dbReference>
<dbReference type="Pfam" id="PF00155">
    <property type="entry name" value="Aminotran_1_2"/>
    <property type="match status" value="1"/>
</dbReference>
<keyword evidence="4 8" id="KW-0032">Aminotransferase</keyword>
<dbReference type="PANTHER" id="PTHR11879">
    <property type="entry name" value="ASPARTATE AMINOTRANSFERASE"/>
    <property type="match status" value="1"/>
</dbReference>
<dbReference type="EMBL" id="SHBP01000007">
    <property type="protein sequence ID" value="RZO19941.1"/>
    <property type="molecule type" value="Genomic_DNA"/>
</dbReference>
<dbReference type="PRINTS" id="PR00799">
    <property type="entry name" value="TRANSAMINASE"/>
</dbReference>
<proteinExistence type="inferred from homology"/>
<gene>
    <name evidence="8" type="ORF">EVB03_06195</name>
</gene>
<dbReference type="AlphaFoldDB" id="A0A520MFJ5"/>
<evidence type="ECO:0000313" key="8">
    <source>
        <dbReference type="EMBL" id="RZO19941.1"/>
    </source>
</evidence>
<reference evidence="8 9" key="1">
    <citation type="submission" date="2019-02" db="EMBL/GenBank/DDBJ databases">
        <title>Prokaryotic population dynamics and viral predation in marine succession experiment using metagenomics: the confinement effect.</title>
        <authorList>
            <person name="Haro-Moreno J.M."/>
            <person name="Rodriguez-Valera F."/>
            <person name="Lopez-Perez M."/>
        </authorList>
    </citation>
    <scope>NUCLEOTIDE SEQUENCE [LARGE SCALE GENOMIC DNA]</scope>
    <source>
        <strain evidence="8">MED-G170</strain>
    </source>
</reference>
<evidence type="ECO:0000256" key="2">
    <source>
        <dbReference type="ARBA" id="ARBA00007441"/>
    </source>
</evidence>
<accession>A0A520MFJ5</accession>
<dbReference type="InterPro" id="IPR000796">
    <property type="entry name" value="Asp_trans"/>
</dbReference>
<comment type="caution">
    <text evidence="8">The sequence shown here is derived from an EMBL/GenBank/DDBJ whole genome shotgun (WGS) entry which is preliminary data.</text>
</comment>
<dbReference type="Gene3D" id="3.40.640.10">
    <property type="entry name" value="Type I PLP-dependent aspartate aminotransferase-like (Major domain)"/>
    <property type="match status" value="1"/>
</dbReference>
<organism evidence="8 9">
    <name type="scientific">SAR92 clade bacterium</name>
    <dbReference type="NCBI Taxonomy" id="2315479"/>
    <lineage>
        <taxon>Bacteria</taxon>
        <taxon>Pseudomonadati</taxon>
        <taxon>Pseudomonadota</taxon>
        <taxon>Gammaproteobacteria</taxon>
        <taxon>Cellvibrionales</taxon>
        <taxon>Porticoccaceae</taxon>
        <taxon>SAR92 clade</taxon>
    </lineage>
</organism>
<dbReference type="GO" id="GO:0004069">
    <property type="term" value="F:L-aspartate:2-oxoglutarate aminotransferase activity"/>
    <property type="evidence" value="ECO:0007669"/>
    <property type="project" value="TreeGrafter"/>
</dbReference>
<sequence length="397" mass="44095">MFENLKPVAIDPILGLMVAFKADNRAEKIDLGVGVYQDDRGRTPVMASVKEAESRLMELETTKTYQGMAGDPDYNQRMMELLLGKDHSILSTGRVKSIQAPGGSGALRVGAEVIRRARPESKLWVGIPTWPNHIPLLGSAGFDIKQYPYYDMDARQVDTEKMMETLRQVPVGDLVLLHGCCHNPTGADLTNEQWDFIADLALERGFIPFIDTAYQGLGNGLDQDAYGMRMMAERLPEVIIASSCSKNFGLYRERTGSITFIAETSEQADIVVSQAMSTARSIYSMPPAHGALLVSMVLGDPQLRSQWEAELEEVRLRIKSMRNLLCDSLENNAAGMDFSHIKRQNGMFSFLGITTPQLERLRTEFGIYIVSSTRINLAGVNSNNIEHLTQSLLTVLE</sequence>
<dbReference type="CDD" id="cd00609">
    <property type="entry name" value="AAT_like"/>
    <property type="match status" value="1"/>
</dbReference>
<evidence type="ECO:0000256" key="3">
    <source>
        <dbReference type="ARBA" id="ARBA00011738"/>
    </source>
</evidence>
<dbReference type="InterPro" id="IPR015421">
    <property type="entry name" value="PyrdxlP-dep_Trfase_major"/>
</dbReference>
<feature type="domain" description="Aminotransferase class I/classII large" evidence="7">
    <location>
        <begin position="27"/>
        <end position="392"/>
    </location>
</feature>
<comment type="similarity">
    <text evidence="2">Belongs to the class-I pyridoxal-phosphate-dependent aminotransferase family.</text>
</comment>
<evidence type="ECO:0000256" key="4">
    <source>
        <dbReference type="ARBA" id="ARBA00022576"/>
    </source>
</evidence>
<dbReference type="GO" id="GO:0042802">
    <property type="term" value="F:identical protein binding"/>
    <property type="evidence" value="ECO:0007669"/>
    <property type="project" value="TreeGrafter"/>
</dbReference>
<dbReference type="FunFam" id="3.40.640.10:FF:000066">
    <property type="entry name" value="Aspartate aminotransferase"/>
    <property type="match status" value="1"/>
</dbReference>
<dbReference type="InterPro" id="IPR015422">
    <property type="entry name" value="PyrdxlP-dep_Trfase_small"/>
</dbReference>